<dbReference type="Proteomes" id="UP001498398">
    <property type="component" value="Unassembled WGS sequence"/>
</dbReference>
<keyword evidence="4" id="KW-1185">Reference proteome</keyword>
<feature type="region of interest" description="Disordered" evidence="1">
    <location>
        <begin position="1"/>
        <end position="57"/>
    </location>
</feature>
<gene>
    <name evidence="3" type="ORF">VKT23_009587</name>
    <name evidence="2" type="ORF">VKT23_015024</name>
</gene>
<organism evidence="2 4">
    <name type="scientific">Marasmiellus scandens</name>
    <dbReference type="NCBI Taxonomy" id="2682957"/>
    <lineage>
        <taxon>Eukaryota</taxon>
        <taxon>Fungi</taxon>
        <taxon>Dikarya</taxon>
        <taxon>Basidiomycota</taxon>
        <taxon>Agaricomycotina</taxon>
        <taxon>Agaricomycetes</taxon>
        <taxon>Agaricomycetidae</taxon>
        <taxon>Agaricales</taxon>
        <taxon>Marasmiineae</taxon>
        <taxon>Omphalotaceae</taxon>
        <taxon>Marasmiellus</taxon>
    </lineage>
</organism>
<accession>A0ABR1J2C9</accession>
<dbReference type="EMBL" id="JBANRG010000048">
    <property type="protein sequence ID" value="KAK7445156.1"/>
    <property type="molecule type" value="Genomic_DNA"/>
</dbReference>
<evidence type="ECO:0000313" key="2">
    <source>
        <dbReference type="EMBL" id="KAK7445156.1"/>
    </source>
</evidence>
<proteinExistence type="predicted"/>
<sequence>MSNDGEVVSSHPPSATISVQPQATSSPILISAASNGGEDANSSPNSKSKLKSTAQSYWSHPLNPTTPMYYLYKYLRDVDI</sequence>
<evidence type="ECO:0000256" key="1">
    <source>
        <dbReference type="SAM" id="MobiDB-lite"/>
    </source>
</evidence>
<evidence type="ECO:0000313" key="4">
    <source>
        <dbReference type="Proteomes" id="UP001498398"/>
    </source>
</evidence>
<feature type="compositionally biased region" description="Polar residues" evidence="1">
    <location>
        <begin position="11"/>
        <end position="34"/>
    </location>
</feature>
<comment type="caution">
    <text evidence="2">The sequence shown here is derived from an EMBL/GenBank/DDBJ whole genome shotgun (WGS) entry which is preliminary data.</text>
</comment>
<evidence type="ECO:0000313" key="3">
    <source>
        <dbReference type="EMBL" id="KAK7459607.1"/>
    </source>
</evidence>
<protein>
    <submittedName>
        <fullName evidence="2">Uncharacterized protein</fullName>
    </submittedName>
</protein>
<name>A0ABR1J2C9_9AGAR</name>
<dbReference type="EMBL" id="JBANRG010000016">
    <property type="protein sequence ID" value="KAK7459607.1"/>
    <property type="molecule type" value="Genomic_DNA"/>
</dbReference>
<reference evidence="2 4" key="1">
    <citation type="submission" date="2024-01" db="EMBL/GenBank/DDBJ databases">
        <title>A draft genome for the cacao thread blight pathogen Marasmiellus scandens.</title>
        <authorList>
            <person name="Baruah I.K."/>
            <person name="Leung J."/>
            <person name="Bukari Y."/>
            <person name="Amoako-Attah I."/>
            <person name="Meinhardt L.W."/>
            <person name="Bailey B.A."/>
            <person name="Cohen S.P."/>
        </authorList>
    </citation>
    <scope>NUCLEOTIDE SEQUENCE [LARGE SCALE GENOMIC DNA]</scope>
    <source>
        <strain evidence="2 4">GH-19</strain>
    </source>
</reference>